<evidence type="ECO:0000313" key="2">
    <source>
        <dbReference type="EMBL" id="RPA70613.1"/>
    </source>
</evidence>
<dbReference type="Proteomes" id="UP000275078">
    <property type="component" value="Unassembled WGS sequence"/>
</dbReference>
<dbReference type="AlphaFoldDB" id="A0A3N4H6N1"/>
<evidence type="ECO:0000313" key="3">
    <source>
        <dbReference type="Proteomes" id="UP000275078"/>
    </source>
</evidence>
<feature type="region of interest" description="Disordered" evidence="1">
    <location>
        <begin position="209"/>
        <end position="290"/>
    </location>
</feature>
<protein>
    <submittedName>
        <fullName evidence="2">Uncharacterized protein</fullName>
    </submittedName>
</protein>
<evidence type="ECO:0000256" key="1">
    <source>
        <dbReference type="SAM" id="MobiDB-lite"/>
    </source>
</evidence>
<dbReference type="EMBL" id="ML120200">
    <property type="protein sequence ID" value="RPA70613.1"/>
    <property type="molecule type" value="Genomic_DNA"/>
</dbReference>
<sequence length="290" mass="32003">MIIRLTPPTCWIAGGMSYFNTVGLGPEASADVRPHIRSPVEFYTTPLKGVRTGGIETTKPSLPCSKCHQHQKHQTHWFHCFSDTNTNTERSLLEDVHWFYCFSDTNTNTERLLHKEVPWFYDRSKASTARVSGLDNGPPAKQLALSAAASSTQLGPCEIPETQYPDAVQGSATTSVESEVAGGVGDAEGAGSPEEEIFHDALQLAGETEDTKFGILDPFTDNEEERRLDREHGVASEVDEEEGEPAWRRTGIVADSMATGTEQEESDIDDDRASPLPPKWSRHHPDNRHS</sequence>
<reference evidence="2 3" key="1">
    <citation type="journal article" date="2018" name="Nat. Ecol. Evol.">
        <title>Pezizomycetes genomes reveal the molecular basis of ectomycorrhizal truffle lifestyle.</title>
        <authorList>
            <person name="Murat C."/>
            <person name="Payen T."/>
            <person name="Noel B."/>
            <person name="Kuo A."/>
            <person name="Morin E."/>
            <person name="Chen J."/>
            <person name="Kohler A."/>
            <person name="Krizsan K."/>
            <person name="Balestrini R."/>
            <person name="Da Silva C."/>
            <person name="Montanini B."/>
            <person name="Hainaut M."/>
            <person name="Levati E."/>
            <person name="Barry K.W."/>
            <person name="Belfiori B."/>
            <person name="Cichocki N."/>
            <person name="Clum A."/>
            <person name="Dockter R.B."/>
            <person name="Fauchery L."/>
            <person name="Guy J."/>
            <person name="Iotti M."/>
            <person name="Le Tacon F."/>
            <person name="Lindquist E.A."/>
            <person name="Lipzen A."/>
            <person name="Malagnac F."/>
            <person name="Mello A."/>
            <person name="Molinier V."/>
            <person name="Miyauchi S."/>
            <person name="Poulain J."/>
            <person name="Riccioni C."/>
            <person name="Rubini A."/>
            <person name="Sitrit Y."/>
            <person name="Splivallo R."/>
            <person name="Traeger S."/>
            <person name="Wang M."/>
            <person name="Zifcakova L."/>
            <person name="Wipf D."/>
            <person name="Zambonelli A."/>
            <person name="Paolocci F."/>
            <person name="Nowrousian M."/>
            <person name="Ottonello S."/>
            <person name="Baldrian P."/>
            <person name="Spatafora J.W."/>
            <person name="Henrissat B."/>
            <person name="Nagy L.G."/>
            <person name="Aury J.M."/>
            <person name="Wincker P."/>
            <person name="Grigoriev I.V."/>
            <person name="Bonfante P."/>
            <person name="Martin F.M."/>
        </authorList>
    </citation>
    <scope>NUCLEOTIDE SEQUENCE [LARGE SCALE GENOMIC DNA]</scope>
    <source>
        <strain evidence="2 3">RN42</strain>
    </source>
</reference>
<name>A0A3N4H6N1_ASCIM</name>
<accession>A0A3N4H6N1</accession>
<gene>
    <name evidence="2" type="ORF">BJ508DRAFT_337002</name>
</gene>
<feature type="non-terminal residue" evidence="2">
    <location>
        <position position="290"/>
    </location>
</feature>
<organism evidence="2 3">
    <name type="scientific">Ascobolus immersus RN42</name>
    <dbReference type="NCBI Taxonomy" id="1160509"/>
    <lineage>
        <taxon>Eukaryota</taxon>
        <taxon>Fungi</taxon>
        <taxon>Dikarya</taxon>
        <taxon>Ascomycota</taxon>
        <taxon>Pezizomycotina</taxon>
        <taxon>Pezizomycetes</taxon>
        <taxon>Pezizales</taxon>
        <taxon>Ascobolaceae</taxon>
        <taxon>Ascobolus</taxon>
    </lineage>
</organism>
<proteinExistence type="predicted"/>
<feature type="region of interest" description="Disordered" evidence="1">
    <location>
        <begin position="163"/>
        <end position="192"/>
    </location>
</feature>
<keyword evidence="3" id="KW-1185">Reference proteome</keyword>
<feature type="compositionally biased region" description="Basic and acidic residues" evidence="1">
    <location>
        <begin position="224"/>
        <end position="234"/>
    </location>
</feature>